<protein>
    <submittedName>
        <fullName evidence="1">Uncharacterized protein</fullName>
    </submittedName>
</protein>
<reference evidence="1" key="1">
    <citation type="journal article" date="2023" name="bioRxiv">
        <title>Improved chromosome-level genome assembly for marigold (Tagetes erecta).</title>
        <authorList>
            <person name="Jiang F."/>
            <person name="Yuan L."/>
            <person name="Wang S."/>
            <person name="Wang H."/>
            <person name="Xu D."/>
            <person name="Wang A."/>
            <person name="Fan W."/>
        </authorList>
    </citation>
    <scope>NUCLEOTIDE SEQUENCE</scope>
    <source>
        <strain evidence="1">WSJ</strain>
        <tissue evidence="1">Leaf</tissue>
    </source>
</reference>
<comment type="caution">
    <text evidence="1">The sequence shown here is derived from an EMBL/GenBank/DDBJ whole genome shotgun (WGS) entry which is preliminary data.</text>
</comment>
<proteinExistence type="predicted"/>
<dbReference type="Proteomes" id="UP001229421">
    <property type="component" value="Unassembled WGS sequence"/>
</dbReference>
<name>A0AAD8LJS6_TARER</name>
<evidence type="ECO:0000313" key="2">
    <source>
        <dbReference type="Proteomes" id="UP001229421"/>
    </source>
</evidence>
<organism evidence="1 2">
    <name type="scientific">Tagetes erecta</name>
    <name type="common">African marigold</name>
    <dbReference type="NCBI Taxonomy" id="13708"/>
    <lineage>
        <taxon>Eukaryota</taxon>
        <taxon>Viridiplantae</taxon>
        <taxon>Streptophyta</taxon>
        <taxon>Embryophyta</taxon>
        <taxon>Tracheophyta</taxon>
        <taxon>Spermatophyta</taxon>
        <taxon>Magnoliopsida</taxon>
        <taxon>eudicotyledons</taxon>
        <taxon>Gunneridae</taxon>
        <taxon>Pentapetalae</taxon>
        <taxon>asterids</taxon>
        <taxon>campanulids</taxon>
        <taxon>Asterales</taxon>
        <taxon>Asteraceae</taxon>
        <taxon>Asteroideae</taxon>
        <taxon>Heliantheae alliance</taxon>
        <taxon>Tageteae</taxon>
        <taxon>Tagetes</taxon>
    </lineage>
</organism>
<keyword evidence="2" id="KW-1185">Reference proteome</keyword>
<dbReference type="EMBL" id="JAUHHV010000001">
    <property type="protein sequence ID" value="KAK1438745.1"/>
    <property type="molecule type" value="Genomic_DNA"/>
</dbReference>
<evidence type="ECO:0000313" key="1">
    <source>
        <dbReference type="EMBL" id="KAK1438745.1"/>
    </source>
</evidence>
<accession>A0AAD8LJS6</accession>
<dbReference type="AlphaFoldDB" id="A0AAD8LJS6"/>
<gene>
    <name evidence="1" type="ORF">QVD17_04555</name>
</gene>
<sequence>MPVHHHSHSLCPPNITLNMLAAPEIFTSAPEILFFKRQCGVELYLSLVHARLTSVFLFSEKSLSHLNPTMKTLSKPT</sequence>